<dbReference type="InterPro" id="IPR023631">
    <property type="entry name" value="Amidase_dom"/>
</dbReference>
<name>A0A0N0NK76_9EURO</name>
<dbReference type="SUPFAM" id="SSF75304">
    <property type="entry name" value="Amidase signature (AS) enzymes"/>
    <property type="match status" value="1"/>
</dbReference>
<accession>A0A0N0NK76</accession>
<gene>
    <name evidence="8" type="ORF">AB675_217</name>
</gene>
<sequence length="556" mass="60568">MVQDWKAKAEAKRQSILDSIPSKWKLDKVPSAQEQRDVTGKYIQQFLDPKEVEITETDAVGIAKQVASGTWTAVAVTEAFCHRASLAHQLVSCLHETFFDAALSDAKALDAYFAEHKKVKGPLHGVPVSLKDQFHVKDVETSMGYVGWIGTFEGKPDDPRKGVYESEMVRELRNLGAVLYCKTSVPHTLMAGETVNNIIKYTYNPKNRNLSCGGSSGGEGALIGLRGSPLGFGTDIGGSIRIPSAFNGLYGIRPSAGRLPYEGMANSMDGQNTVLSVVGPLATTAGSVKLAVQSLLSQNPHLYDPMVVEMPWRQAEEDFIHKQSKSSGLCFGVMKSDGVALAQPPVTRAIDMVVSALEKEGHKVIEWKPTPTHEELSNWIFKSFGFDGGKDLQGAFGLSGEDVAKQVLLPPDAKEFTGTDIAAVNVEQRAAKKKYMDYWNSTAELTGTGRPVDAVISPVAPYAAARPEGYKYYNFTVWVNGLDYTSAVVPVTTADKNKDKYPEGYTPISEADKVVVEDYDAEIYDGAHVSVQLVGRRFHEERMLAAAEYVGSLLGR</sequence>
<dbReference type="RefSeq" id="XP_017997681.1">
    <property type="nucleotide sequence ID" value="XM_018142130.1"/>
</dbReference>
<feature type="binding site" evidence="6">
    <location>
        <begin position="236"/>
        <end position="239"/>
    </location>
    <ligand>
        <name>substrate</name>
    </ligand>
</feature>
<evidence type="ECO:0000259" key="7">
    <source>
        <dbReference type="Pfam" id="PF01425"/>
    </source>
</evidence>
<feature type="active site" description="Charge relay system" evidence="5">
    <location>
        <position position="131"/>
    </location>
</feature>
<dbReference type="EMBL" id="LFJN01000022">
    <property type="protein sequence ID" value="KPI37718.1"/>
    <property type="molecule type" value="Genomic_DNA"/>
</dbReference>
<dbReference type="STRING" id="1664694.A0A0N0NK76"/>
<evidence type="ECO:0000256" key="1">
    <source>
        <dbReference type="ARBA" id="ARBA00001311"/>
    </source>
</evidence>
<protein>
    <recommendedName>
        <fullName evidence="3">amidase</fullName>
        <ecNumber evidence="3">3.5.1.4</ecNumber>
    </recommendedName>
</protein>
<evidence type="ECO:0000256" key="5">
    <source>
        <dbReference type="PIRSR" id="PIRSR001221-1"/>
    </source>
</evidence>
<feature type="active site" description="Charge relay system" evidence="5">
    <location>
        <position position="215"/>
    </location>
</feature>
<dbReference type="Gene3D" id="3.90.1300.10">
    <property type="entry name" value="Amidase signature (AS) domain"/>
    <property type="match status" value="1"/>
</dbReference>
<comment type="catalytic activity">
    <reaction evidence="1">
        <text>a monocarboxylic acid amide + H2O = a monocarboxylate + NH4(+)</text>
        <dbReference type="Rhea" id="RHEA:12020"/>
        <dbReference type="ChEBI" id="CHEBI:15377"/>
        <dbReference type="ChEBI" id="CHEBI:28938"/>
        <dbReference type="ChEBI" id="CHEBI:35757"/>
        <dbReference type="ChEBI" id="CHEBI:83628"/>
        <dbReference type="EC" id="3.5.1.4"/>
    </reaction>
</comment>
<keyword evidence="9" id="KW-1185">Reference proteome</keyword>
<dbReference type="GO" id="GO:0004040">
    <property type="term" value="F:amidase activity"/>
    <property type="evidence" value="ECO:0007669"/>
    <property type="project" value="UniProtKB-EC"/>
</dbReference>
<feature type="binding site" evidence="6">
    <location>
        <position position="189"/>
    </location>
    <ligand>
        <name>substrate</name>
    </ligand>
</feature>
<keyword evidence="4" id="KW-0378">Hydrolase</keyword>
<reference evidence="8 9" key="1">
    <citation type="submission" date="2015-06" db="EMBL/GenBank/DDBJ databases">
        <title>Draft genome of the ant-associated black yeast Phialophora attae CBS 131958.</title>
        <authorList>
            <person name="Moreno L.F."/>
            <person name="Stielow B.J."/>
            <person name="de Hoog S."/>
            <person name="Vicente V.A."/>
            <person name="Weiss V.A."/>
            <person name="de Vries M."/>
            <person name="Cruz L.M."/>
            <person name="Souza E.M."/>
        </authorList>
    </citation>
    <scope>NUCLEOTIDE SEQUENCE [LARGE SCALE GENOMIC DNA]</scope>
    <source>
        <strain evidence="8 9">CBS 131958</strain>
    </source>
</reference>
<comment type="caution">
    <text evidence="8">The sequence shown here is derived from an EMBL/GenBank/DDBJ whole genome shotgun (WGS) entry which is preliminary data.</text>
</comment>
<dbReference type="VEuPathDB" id="FungiDB:AB675_217"/>
<dbReference type="InterPro" id="IPR020556">
    <property type="entry name" value="Amidase_CS"/>
</dbReference>
<feature type="active site" description="Acyl-ester intermediate" evidence="5">
    <location>
        <position position="239"/>
    </location>
</feature>
<comment type="similarity">
    <text evidence="2">Belongs to the amidase family.</text>
</comment>
<dbReference type="GeneID" id="28733999"/>
<evidence type="ECO:0000256" key="2">
    <source>
        <dbReference type="ARBA" id="ARBA00009199"/>
    </source>
</evidence>
<dbReference type="PIRSF" id="PIRSF001221">
    <property type="entry name" value="Amidase_fungi"/>
    <property type="match status" value="1"/>
</dbReference>
<evidence type="ECO:0000256" key="3">
    <source>
        <dbReference type="ARBA" id="ARBA00012922"/>
    </source>
</evidence>
<dbReference type="OrthoDB" id="6428749at2759"/>
<dbReference type="PANTHER" id="PTHR46072">
    <property type="entry name" value="AMIDASE-RELATED-RELATED"/>
    <property type="match status" value="1"/>
</dbReference>
<proteinExistence type="inferred from homology"/>
<feature type="domain" description="Amidase" evidence="7">
    <location>
        <begin position="76"/>
        <end position="544"/>
    </location>
</feature>
<dbReference type="EC" id="3.5.1.4" evidence="3"/>
<feature type="binding site" evidence="6">
    <location>
        <position position="215"/>
    </location>
    <ligand>
        <name>substrate</name>
    </ligand>
</feature>
<dbReference type="PROSITE" id="PS00571">
    <property type="entry name" value="AMIDASES"/>
    <property type="match status" value="1"/>
</dbReference>
<evidence type="ECO:0000313" key="8">
    <source>
        <dbReference type="EMBL" id="KPI37718.1"/>
    </source>
</evidence>
<organism evidence="8 9">
    <name type="scientific">Cyphellophora attinorum</name>
    <dbReference type="NCBI Taxonomy" id="1664694"/>
    <lineage>
        <taxon>Eukaryota</taxon>
        <taxon>Fungi</taxon>
        <taxon>Dikarya</taxon>
        <taxon>Ascomycota</taxon>
        <taxon>Pezizomycotina</taxon>
        <taxon>Eurotiomycetes</taxon>
        <taxon>Chaetothyriomycetidae</taxon>
        <taxon>Chaetothyriales</taxon>
        <taxon>Cyphellophoraceae</taxon>
        <taxon>Cyphellophora</taxon>
    </lineage>
</organism>
<dbReference type="Proteomes" id="UP000038010">
    <property type="component" value="Unassembled WGS sequence"/>
</dbReference>
<dbReference type="PANTHER" id="PTHR46072:SF7">
    <property type="entry name" value="AMIDASE"/>
    <property type="match status" value="1"/>
</dbReference>
<dbReference type="InterPro" id="IPR036928">
    <property type="entry name" value="AS_sf"/>
</dbReference>
<evidence type="ECO:0000256" key="4">
    <source>
        <dbReference type="ARBA" id="ARBA00022801"/>
    </source>
</evidence>
<dbReference type="Pfam" id="PF01425">
    <property type="entry name" value="Amidase"/>
    <property type="match status" value="1"/>
</dbReference>
<evidence type="ECO:0000256" key="6">
    <source>
        <dbReference type="PIRSR" id="PIRSR001221-2"/>
    </source>
</evidence>
<evidence type="ECO:0000313" key="9">
    <source>
        <dbReference type="Proteomes" id="UP000038010"/>
    </source>
</evidence>
<dbReference type="AlphaFoldDB" id="A0A0N0NK76"/>